<protein>
    <submittedName>
        <fullName evidence="1">Uncharacterized protein</fullName>
    </submittedName>
</protein>
<proteinExistence type="predicted"/>
<reference evidence="1 2" key="1">
    <citation type="submission" date="2019-01" db="EMBL/GenBank/DDBJ databases">
        <authorList>
            <person name="Sayadi A."/>
        </authorList>
    </citation>
    <scope>NUCLEOTIDE SEQUENCE [LARGE SCALE GENOMIC DNA]</scope>
</reference>
<accession>A0A653CLD0</accession>
<dbReference type="AlphaFoldDB" id="A0A653CLD0"/>
<evidence type="ECO:0000313" key="1">
    <source>
        <dbReference type="EMBL" id="VEN48555.1"/>
    </source>
</evidence>
<dbReference type="Proteomes" id="UP000410492">
    <property type="component" value="Unassembled WGS sequence"/>
</dbReference>
<name>A0A653CLD0_CALMS</name>
<organism evidence="1 2">
    <name type="scientific">Callosobruchus maculatus</name>
    <name type="common">Southern cowpea weevil</name>
    <name type="synonym">Pulse bruchid</name>
    <dbReference type="NCBI Taxonomy" id="64391"/>
    <lineage>
        <taxon>Eukaryota</taxon>
        <taxon>Metazoa</taxon>
        <taxon>Ecdysozoa</taxon>
        <taxon>Arthropoda</taxon>
        <taxon>Hexapoda</taxon>
        <taxon>Insecta</taxon>
        <taxon>Pterygota</taxon>
        <taxon>Neoptera</taxon>
        <taxon>Endopterygota</taxon>
        <taxon>Coleoptera</taxon>
        <taxon>Polyphaga</taxon>
        <taxon>Cucujiformia</taxon>
        <taxon>Chrysomeloidea</taxon>
        <taxon>Chrysomelidae</taxon>
        <taxon>Bruchinae</taxon>
        <taxon>Bruchini</taxon>
        <taxon>Callosobruchus</taxon>
    </lineage>
</organism>
<sequence>MQECVQTASQNVATYFHLKVSLSKSLGLSFEERKEQVAIGLLSKELSNFIMSRQHYDEDTLYQDIVSY</sequence>
<keyword evidence="2" id="KW-1185">Reference proteome</keyword>
<dbReference type="EMBL" id="CAACVG010008110">
    <property type="protein sequence ID" value="VEN48555.1"/>
    <property type="molecule type" value="Genomic_DNA"/>
</dbReference>
<dbReference type="OrthoDB" id="6503602at2759"/>
<gene>
    <name evidence="1" type="ORF">CALMAC_LOCUS9961</name>
</gene>
<evidence type="ECO:0000313" key="2">
    <source>
        <dbReference type="Proteomes" id="UP000410492"/>
    </source>
</evidence>